<dbReference type="PANTHER" id="PTHR21599">
    <property type="entry name" value="GLYCERATE KINASE"/>
    <property type="match status" value="1"/>
</dbReference>
<dbReference type="InterPro" id="IPR036129">
    <property type="entry name" value="Glycerate_kinase_sf"/>
</dbReference>
<dbReference type="Gene3D" id="3.90.1510.10">
    <property type="entry name" value="Glycerate kinase, domain 2"/>
    <property type="match status" value="2"/>
</dbReference>
<evidence type="ECO:0000313" key="4">
    <source>
        <dbReference type="EMBL" id="CAB4554000.1"/>
    </source>
</evidence>
<organism evidence="4">
    <name type="scientific">freshwater metagenome</name>
    <dbReference type="NCBI Taxonomy" id="449393"/>
    <lineage>
        <taxon>unclassified sequences</taxon>
        <taxon>metagenomes</taxon>
        <taxon>ecological metagenomes</taxon>
    </lineage>
</organism>
<protein>
    <submittedName>
        <fullName evidence="4">Unannotated protein</fullName>
    </submittedName>
</protein>
<dbReference type="Gene3D" id="3.40.50.10350">
    <property type="entry name" value="Glycerate kinase, domain 1"/>
    <property type="match status" value="2"/>
</dbReference>
<dbReference type="AlphaFoldDB" id="A0A6J6CR02"/>
<dbReference type="EMBL" id="CAEZSF010000236">
    <property type="protein sequence ID" value="CAB4554000.1"/>
    <property type="molecule type" value="Genomic_DNA"/>
</dbReference>
<dbReference type="Pfam" id="PF02595">
    <property type="entry name" value="Gly_kinase"/>
    <property type="match status" value="2"/>
</dbReference>
<gene>
    <name evidence="4" type="ORF">UFOPK1358_01801</name>
</gene>
<proteinExistence type="inferred from homology"/>
<dbReference type="GO" id="GO:0008887">
    <property type="term" value="F:glycerate kinase activity"/>
    <property type="evidence" value="ECO:0007669"/>
    <property type="project" value="InterPro"/>
</dbReference>
<dbReference type="InterPro" id="IPR018193">
    <property type="entry name" value="Glyc_kinase_flavodox-like_fold"/>
</dbReference>
<evidence type="ECO:0000256" key="3">
    <source>
        <dbReference type="ARBA" id="ARBA00022777"/>
    </source>
</evidence>
<reference evidence="4" key="1">
    <citation type="submission" date="2020-05" db="EMBL/GenBank/DDBJ databases">
        <authorList>
            <person name="Chiriac C."/>
            <person name="Salcher M."/>
            <person name="Ghai R."/>
            <person name="Kavagutti S V."/>
        </authorList>
    </citation>
    <scope>NUCLEOTIDE SEQUENCE</scope>
</reference>
<dbReference type="InterPro" id="IPR018197">
    <property type="entry name" value="Glycerate_kinase_RE-like"/>
</dbReference>
<dbReference type="InterPro" id="IPR004381">
    <property type="entry name" value="Glycerate_kinase"/>
</dbReference>
<dbReference type="GO" id="GO:0031388">
    <property type="term" value="P:organic acid phosphorylation"/>
    <property type="evidence" value="ECO:0007669"/>
    <property type="project" value="InterPro"/>
</dbReference>
<keyword evidence="2" id="KW-0808">Transferase</keyword>
<evidence type="ECO:0000256" key="1">
    <source>
        <dbReference type="ARBA" id="ARBA00006284"/>
    </source>
</evidence>
<keyword evidence="3" id="KW-0418">Kinase</keyword>
<dbReference type="SUPFAM" id="SSF110738">
    <property type="entry name" value="Glycerate kinase I"/>
    <property type="match status" value="1"/>
</dbReference>
<dbReference type="PANTHER" id="PTHR21599:SF0">
    <property type="entry name" value="GLYCERATE KINASE"/>
    <property type="match status" value="1"/>
</dbReference>
<comment type="similarity">
    <text evidence="1">Belongs to the glycerate kinase type-1 family.</text>
</comment>
<accession>A0A6J6CR02</accession>
<sequence length="369" mass="37408">MTTGRSVLSDITAHPRCLVEGFGASSPKLVNVRVLVAPDKFKGTASAAEATAALIAGLQALGHEAIACPLADGGEGLLDVLGGANRTTTVTGPLGDPVQAEWRLDGRSAVIEMARASGLELIGGAEQNDPVAASTYGTGELLAAALDAGAKKILVGLGGSATTDGGLGALRALEPVHRLRGVELNVACDVGIRFVEAAQVFAPQKGATPAQVKLLQGRLERLVQVYENDYGVQVADLVGGGAAGGLAGGLACLGASLLSGFDLVADFLGLDELIESVDLVVTGEGFLDAESFDGKVVGGVTDLSHRLGVAVVAVVGEAFDAAQSLVPTVSLVEQFGRDRAMSDTLACLREVAQVAVEQSSSQRVNESDS</sequence>
<evidence type="ECO:0000256" key="2">
    <source>
        <dbReference type="ARBA" id="ARBA00022679"/>
    </source>
</evidence>
<name>A0A6J6CR02_9ZZZZ</name>